<feature type="binding site" evidence="5">
    <location>
        <position position="343"/>
    </location>
    <ligand>
        <name>substrate</name>
    </ligand>
</feature>
<dbReference type="PANTHER" id="PTHR43727:SF2">
    <property type="entry name" value="GROUP IV DECARBOXYLASE"/>
    <property type="match status" value="1"/>
</dbReference>
<evidence type="ECO:0000256" key="2">
    <source>
        <dbReference type="ARBA" id="ARBA00022793"/>
    </source>
</evidence>
<comment type="cofactor">
    <cofactor evidence="1 5 7 8">
        <name>pyridoxal 5'-phosphate</name>
        <dbReference type="ChEBI" id="CHEBI:597326"/>
    </cofactor>
</comment>
<evidence type="ECO:0000259" key="9">
    <source>
        <dbReference type="Pfam" id="PF02784"/>
    </source>
</evidence>
<feature type="binding site" evidence="5">
    <location>
        <position position="378"/>
    </location>
    <ligand>
        <name>pyridoxal 5'-phosphate</name>
        <dbReference type="ChEBI" id="CHEBI:597326"/>
    </ligand>
</feature>
<comment type="pathway">
    <text evidence="5 8">Amino-acid biosynthesis; L-lysine biosynthesis via DAP pathway; L-lysine from DL-2,6-diaminopimelate: step 1/1.</text>
</comment>
<evidence type="ECO:0000256" key="5">
    <source>
        <dbReference type="HAMAP-Rule" id="MF_02120"/>
    </source>
</evidence>
<dbReference type="GO" id="GO:0030170">
    <property type="term" value="F:pyridoxal phosphate binding"/>
    <property type="evidence" value="ECO:0007669"/>
    <property type="project" value="UniProtKB-UniRule"/>
</dbReference>
<feature type="active site" description="Proton donor" evidence="7">
    <location>
        <position position="342"/>
    </location>
</feature>
<dbReference type="SUPFAM" id="SSF51419">
    <property type="entry name" value="PLP-binding barrel"/>
    <property type="match status" value="1"/>
</dbReference>
<dbReference type="PRINTS" id="PR01179">
    <property type="entry name" value="ODADCRBXLASE"/>
</dbReference>
<keyword evidence="4 5" id="KW-0456">Lyase</keyword>
<dbReference type="GO" id="GO:0009089">
    <property type="term" value="P:lysine biosynthetic process via diaminopimelate"/>
    <property type="evidence" value="ECO:0007669"/>
    <property type="project" value="UniProtKB-UniRule"/>
</dbReference>
<feature type="binding site" evidence="5">
    <location>
        <position position="313"/>
    </location>
    <ligand>
        <name>substrate</name>
    </ligand>
</feature>
<feature type="binding site" evidence="5">
    <location>
        <position position="378"/>
    </location>
    <ligand>
        <name>substrate</name>
    </ligand>
</feature>
<dbReference type="InterPro" id="IPR002986">
    <property type="entry name" value="DAP_deCOOHase_LysA"/>
</dbReference>
<evidence type="ECO:0000256" key="6">
    <source>
        <dbReference type="NCBIfam" id="TIGR01048"/>
    </source>
</evidence>
<keyword evidence="3 5" id="KW-0663">Pyridoxal phosphate</keyword>
<feature type="domain" description="Orn/DAP/Arg decarboxylase 2 N-terminal" evidence="9">
    <location>
        <begin position="50"/>
        <end position="277"/>
    </location>
</feature>
<sequence length="431" mass="46399">MAATTAFSDLRHEIAGVPILDIARRFGTPTFIYESALIQQRIDDLRAFDTIRYAQKANSNLAVLDLVRRHGVLVDAVSAGEIGRARAAGYVPAGDPPPIVYTADIFDHESLDLVVEQGIHVNCGSPDMIAQYGERAPGREITLRINPGFGHGHSQKTNTGGEQSKHGIWHDQVGDCLALAARHGLKIAGLHMHIGSGTDLEHLSQVCGALERVALTIGTTITTISAGGGLPTPYRTTDQTVDIAAYYELWDATRRRLQAAFGHPVRLEIEPGRYLVAESGYLVAEIRAVKRMGSNTFYLLDAGFNNLARPILYGAYHPMSIAPADGATDRDRQAVVVGGPLCESGDIFTQTDGGVVGSRMLPIAKVGDFLVIERAGAYGFTMGSNYNSKPMAAEVMIDPNGNTHLVRSRQTFEDLIRGESIPAVDAKSPSL</sequence>
<comment type="similarity">
    <text evidence="5">Belongs to the Orn/Lys/Arg decarboxylase class-II family. LysA subfamily.</text>
</comment>
<name>A0AAU7CRY7_9BACT</name>
<dbReference type="InterPro" id="IPR000183">
    <property type="entry name" value="Orn/DAP/Arg_de-COase"/>
</dbReference>
<dbReference type="GO" id="GO:0008836">
    <property type="term" value="F:diaminopimelate decarboxylase activity"/>
    <property type="evidence" value="ECO:0007669"/>
    <property type="project" value="UniProtKB-UniRule"/>
</dbReference>
<dbReference type="Gene3D" id="3.20.20.10">
    <property type="entry name" value="Alanine racemase"/>
    <property type="match status" value="1"/>
</dbReference>
<dbReference type="RefSeq" id="WP_406700683.1">
    <property type="nucleotide sequence ID" value="NZ_CP155447.1"/>
</dbReference>
<dbReference type="AlphaFoldDB" id="A0AAU7CRY7"/>
<dbReference type="EC" id="4.1.1.20" evidence="5 6"/>
<dbReference type="InterPro" id="IPR022653">
    <property type="entry name" value="De-COase2_pyr-phos_BS"/>
</dbReference>
<proteinExistence type="inferred from homology"/>
<dbReference type="CDD" id="cd06828">
    <property type="entry name" value="PLPDE_III_DapDC"/>
    <property type="match status" value="1"/>
</dbReference>
<evidence type="ECO:0000256" key="8">
    <source>
        <dbReference type="RuleBase" id="RU003738"/>
    </source>
</evidence>
<feature type="binding site" evidence="5">
    <location>
        <begin position="270"/>
        <end position="273"/>
    </location>
    <ligand>
        <name>pyridoxal 5'-phosphate</name>
        <dbReference type="ChEBI" id="CHEBI:597326"/>
    </ligand>
</feature>
<dbReference type="Pfam" id="PF02784">
    <property type="entry name" value="Orn_Arg_deC_N"/>
    <property type="match status" value="1"/>
</dbReference>
<evidence type="ECO:0000313" key="10">
    <source>
        <dbReference type="EMBL" id="XBH07845.1"/>
    </source>
</evidence>
<keyword evidence="2 5" id="KW-0210">Decarboxylase</keyword>
<dbReference type="HAMAP" id="MF_02120">
    <property type="entry name" value="LysA"/>
    <property type="match status" value="1"/>
</dbReference>
<evidence type="ECO:0000256" key="1">
    <source>
        <dbReference type="ARBA" id="ARBA00001933"/>
    </source>
</evidence>
<reference evidence="10" key="1">
    <citation type="submission" date="2024-05" db="EMBL/GenBank/DDBJ databases">
        <title>Planctomycetes of the genus Singulisphaera possess chitinolytic capabilities.</title>
        <authorList>
            <person name="Ivanova A."/>
        </authorList>
    </citation>
    <scope>NUCLEOTIDE SEQUENCE</scope>
    <source>
        <strain evidence="10">Ch08T</strain>
    </source>
</reference>
<comment type="subunit">
    <text evidence="5">Homodimer.</text>
</comment>
<protein>
    <recommendedName>
        <fullName evidence="5 6">Diaminopimelate decarboxylase</fullName>
        <shortName evidence="5">DAP decarboxylase</shortName>
        <shortName evidence="5">DAPDC</shortName>
        <ecNumber evidence="5 6">4.1.1.20</ecNumber>
    </recommendedName>
</protein>
<keyword evidence="5 8" id="KW-0457">Lysine biosynthesis</keyword>
<dbReference type="SUPFAM" id="SSF50621">
    <property type="entry name" value="Alanine racemase C-terminal domain-like"/>
    <property type="match status" value="1"/>
</dbReference>
<evidence type="ECO:0000256" key="3">
    <source>
        <dbReference type="ARBA" id="ARBA00022898"/>
    </source>
</evidence>
<dbReference type="PANTHER" id="PTHR43727">
    <property type="entry name" value="DIAMINOPIMELATE DECARBOXYLASE"/>
    <property type="match status" value="1"/>
</dbReference>
<comment type="function">
    <text evidence="5">Specifically catalyzes the decarboxylation of meso-diaminopimelate (meso-DAP) to L-lysine.</text>
</comment>
<dbReference type="PRINTS" id="PR01181">
    <property type="entry name" value="DAPDCRBXLASE"/>
</dbReference>
<dbReference type="PROSITE" id="PS00878">
    <property type="entry name" value="ODR_DC_2_1"/>
    <property type="match status" value="1"/>
</dbReference>
<feature type="binding site" evidence="5">
    <location>
        <position position="309"/>
    </location>
    <ligand>
        <name>substrate</name>
    </ligand>
</feature>
<comment type="catalytic activity">
    <reaction evidence="5 8">
        <text>meso-2,6-diaminopimelate + H(+) = L-lysine + CO2</text>
        <dbReference type="Rhea" id="RHEA:15101"/>
        <dbReference type="ChEBI" id="CHEBI:15378"/>
        <dbReference type="ChEBI" id="CHEBI:16526"/>
        <dbReference type="ChEBI" id="CHEBI:32551"/>
        <dbReference type="ChEBI" id="CHEBI:57791"/>
        <dbReference type="EC" id="4.1.1.20"/>
    </reaction>
</comment>
<dbReference type="InterPro" id="IPR022644">
    <property type="entry name" value="De-COase2_N"/>
</dbReference>
<evidence type="ECO:0000256" key="4">
    <source>
        <dbReference type="ARBA" id="ARBA00023239"/>
    </source>
</evidence>
<dbReference type="PROSITE" id="PS00879">
    <property type="entry name" value="ODR_DC_2_2"/>
    <property type="match status" value="1"/>
</dbReference>
<dbReference type="NCBIfam" id="TIGR01048">
    <property type="entry name" value="lysA"/>
    <property type="match status" value="1"/>
</dbReference>
<feature type="binding site" evidence="5">
    <location>
        <position position="229"/>
    </location>
    <ligand>
        <name>pyridoxal 5'-phosphate</name>
        <dbReference type="ChEBI" id="CHEBI:597326"/>
    </ligand>
</feature>
<keyword evidence="5" id="KW-0028">Amino-acid biosynthesis</keyword>
<feature type="modified residue" description="N6-(pyridoxal phosphate)lysine" evidence="5 7">
    <location>
        <position position="56"/>
    </location>
</feature>
<organism evidence="10">
    <name type="scientific">Singulisphaera sp. Ch08</name>
    <dbReference type="NCBI Taxonomy" id="3120278"/>
    <lineage>
        <taxon>Bacteria</taxon>
        <taxon>Pseudomonadati</taxon>
        <taxon>Planctomycetota</taxon>
        <taxon>Planctomycetia</taxon>
        <taxon>Isosphaerales</taxon>
        <taxon>Isosphaeraceae</taxon>
        <taxon>Singulisphaera</taxon>
    </lineage>
</organism>
<evidence type="ECO:0000256" key="7">
    <source>
        <dbReference type="PIRSR" id="PIRSR600183-50"/>
    </source>
</evidence>
<accession>A0AAU7CRY7</accession>
<dbReference type="InterPro" id="IPR022657">
    <property type="entry name" value="De-COase2_CS"/>
</dbReference>
<feature type="binding site" evidence="5">
    <location>
        <position position="273"/>
    </location>
    <ligand>
        <name>substrate</name>
    </ligand>
</feature>
<gene>
    <name evidence="5 10" type="primary">lysA</name>
    <name evidence="10" type="ORF">V5E97_17980</name>
</gene>
<dbReference type="InterPro" id="IPR029066">
    <property type="entry name" value="PLP-binding_barrel"/>
</dbReference>
<dbReference type="Gene3D" id="2.40.37.10">
    <property type="entry name" value="Lyase, Ornithine Decarboxylase, Chain A, domain 1"/>
    <property type="match status" value="1"/>
</dbReference>
<dbReference type="InterPro" id="IPR009006">
    <property type="entry name" value="Ala_racemase/Decarboxylase_C"/>
</dbReference>
<dbReference type="EMBL" id="CP155447">
    <property type="protein sequence ID" value="XBH07845.1"/>
    <property type="molecule type" value="Genomic_DNA"/>
</dbReference>